<dbReference type="AlphaFoldDB" id="A0A975BPM1"/>
<gene>
    <name evidence="2" type="ORF">dnm_054220</name>
</gene>
<dbReference type="EMBL" id="CP061800">
    <property type="protein sequence ID" value="QTA89371.1"/>
    <property type="molecule type" value="Genomic_DNA"/>
</dbReference>
<feature type="region of interest" description="Disordered" evidence="1">
    <location>
        <begin position="114"/>
        <end position="135"/>
    </location>
</feature>
<keyword evidence="3" id="KW-1185">Reference proteome</keyword>
<organism evidence="2 3">
    <name type="scientific">Desulfonema magnum</name>
    <dbReference type="NCBI Taxonomy" id="45655"/>
    <lineage>
        <taxon>Bacteria</taxon>
        <taxon>Pseudomonadati</taxon>
        <taxon>Thermodesulfobacteriota</taxon>
        <taxon>Desulfobacteria</taxon>
        <taxon>Desulfobacterales</taxon>
        <taxon>Desulfococcaceae</taxon>
        <taxon>Desulfonema</taxon>
    </lineage>
</organism>
<dbReference type="Pfam" id="PF13565">
    <property type="entry name" value="HTH_32"/>
    <property type="match status" value="1"/>
</dbReference>
<dbReference type="GO" id="GO:0003677">
    <property type="term" value="F:DNA binding"/>
    <property type="evidence" value="ECO:0007669"/>
    <property type="project" value="UniProtKB-KW"/>
</dbReference>
<reference evidence="2" key="1">
    <citation type="journal article" date="2021" name="Microb. Physiol.">
        <title>Proteogenomic Insights into the Physiology of Marine, Sulfate-Reducing, Filamentous Desulfonema limicola and Desulfonema magnum.</title>
        <authorList>
            <person name="Schnaars V."/>
            <person name="Wohlbrand L."/>
            <person name="Scheve S."/>
            <person name="Hinrichs C."/>
            <person name="Reinhardt R."/>
            <person name="Rabus R."/>
        </authorList>
    </citation>
    <scope>NUCLEOTIDE SEQUENCE</scope>
    <source>
        <strain evidence="2">4be13</strain>
    </source>
</reference>
<feature type="compositionally biased region" description="Basic residues" evidence="1">
    <location>
        <begin position="117"/>
        <end position="135"/>
    </location>
</feature>
<dbReference type="InterPro" id="IPR009057">
    <property type="entry name" value="Homeodomain-like_sf"/>
</dbReference>
<proteinExistence type="predicted"/>
<accession>A0A975BPM1</accession>
<dbReference type="SUPFAM" id="SSF46689">
    <property type="entry name" value="Homeodomain-like"/>
    <property type="match status" value="1"/>
</dbReference>
<dbReference type="Proteomes" id="UP000663722">
    <property type="component" value="Chromosome"/>
</dbReference>
<dbReference type="KEGG" id="dmm:dnm_054220"/>
<evidence type="ECO:0000313" key="3">
    <source>
        <dbReference type="Proteomes" id="UP000663722"/>
    </source>
</evidence>
<protein>
    <submittedName>
        <fullName evidence="2">Homeodomain fold-containing protein</fullName>
    </submittedName>
</protein>
<evidence type="ECO:0000313" key="2">
    <source>
        <dbReference type="EMBL" id="QTA89371.1"/>
    </source>
</evidence>
<dbReference type="RefSeq" id="WP_207678020.1">
    <property type="nucleotide sequence ID" value="NZ_CP061800.1"/>
</dbReference>
<sequence>MKNVRELTERELITLQSAHKNHPSARVRDRSHVIILSNKGYQLKKIADICQMTRQTVSATIDNWEQSGLRGLYDNPRPGRPRALTKEEEEFVQKMAKEEPHSVNNIITALEAERGKKVSRSTVKRVVKKKRKRNR</sequence>
<evidence type="ECO:0000256" key="1">
    <source>
        <dbReference type="SAM" id="MobiDB-lite"/>
    </source>
</evidence>
<keyword evidence="2" id="KW-0371">Homeobox</keyword>
<keyword evidence="2" id="KW-0238">DNA-binding</keyword>
<name>A0A975BPM1_9BACT</name>